<proteinExistence type="predicted"/>
<dbReference type="InterPro" id="IPR023614">
    <property type="entry name" value="Porin_dom_sf"/>
</dbReference>
<evidence type="ECO:0000313" key="2">
    <source>
        <dbReference type="EMBL" id="TRY12742.1"/>
    </source>
</evidence>
<feature type="domain" description="Porin" evidence="1">
    <location>
        <begin position="3"/>
        <end position="356"/>
    </location>
</feature>
<dbReference type="SUPFAM" id="SSF56935">
    <property type="entry name" value="Porins"/>
    <property type="match status" value="1"/>
</dbReference>
<evidence type="ECO:0000259" key="1">
    <source>
        <dbReference type="Pfam" id="PF13609"/>
    </source>
</evidence>
<evidence type="ECO:0000313" key="3">
    <source>
        <dbReference type="Proteomes" id="UP000318126"/>
    </source>
</evidence>
<protein>
    <submittedName>
        <fullName evidence="2">Porin</fullName>
    </submittedName>
</protein>
<dbReference type="GO" id="GO:0015288">
    <property type="term" value="F:porin activity"/>
    <property type="evidence" value="ECO:0007669"/>
    <property type="project" value="InterPro"/>
</dbReference>
<keyword evidence="3" id="KW-1185">Reference proteome</keyword>
<organism evidence="2 3">
    <name type="scientific">Shewanella hanedai</name>
    <name type="common">Alteromonas hanedai</name>
    <dbReference type="NCBI Taxonomy" id="25"/>
    <lineage>
        <taxon>Bacteria</taxon>
        <taxon>Pseudomonadati</taxon>
        <taxon>Pseudomonadota</taxon>
        <taxon>Gammaproteobacteria</taxon>
        <taxon>Alteromonadales</taxon>
        <taxon>Shewanellaceae</taxon>
        <taxon>Shewanella</taxon>
    </lineage>
</organism>
<dbReference type="GO" id="GO:0016020">
    <property type="term" value="C:membrane"/>
    <property type="evidence" value="ECO:0007669"/>
    <property type="project" value="InterPro"/>
</dbReference>
<dbReference type="OrthoDB" id="8735103at2"/>
<dbReference type="InterPro" id="IPR033900">
    <property type="entry name" value="Gram_neg_porin_domain"/>
</dbReference>
<dbReference type="Pfam" id="PF13609">
    <property type="entry name" value="Porin_4"/>
    <property type="match status" value="1"/>
</dbReference>
<comment type="caution">
    <text evidence="2">The sequence shown here is derived from an EMBL/GenBank/DDBJ whole genome shotgun (WGS) entry which is preliminary data.</text>
</comment>
<dbReference type="Gene3D" id="2.40.160.10">
    <property type="entry name" value="Porin"/>
    <property type="match status" value="1"/>
</dbReference>
<reference evidence="3" key="1">
    <citation type="submission" date="2019-07" db="EMBL/GenBank/DDBJ databases">
        <title>Shewanella sp. YLB-08 draft genomic sequence.</title>
        <authorList>
            <person name="Yu L."/>
        </authorList>
    </citation>
    <scope>NUCLEOTIDE SEQUENCE [LARGE SCALE GENOMIC DNA]</scope>
    <source>
        <strain evidence="3">JCM 20706</strain>
    </source>
</reference>
<accession>A0A553JJV3</accession>
<dbReference type="EMBL" id="VKGK01000028">
    <property type="protein sequence ID" value="TRY12742.1"/>
    <property type="molecule type" value="Genomic_DNA"/>
</dbReference>
<gene>
    <name evidence="2" type="ORF">FN961_19220</name>
</gene>
<dbReference type="AlphaFoldDB" id="A0A553JJV3"/>
<name>A0A553JJV3_SHEHA</name>
<sequence>MSVAICMTAFNANAALEIYENDGMSFSADGLVNAFYANSSIEKTDAAGVKSDRDQSRVRTGFLPNNIGFNFANQLSDMKIGMRSSFWVSISDADNHRDATPDDLGTGSLIDIRQFYGTVSGDWGELLVGKDFGLLNRANILGDELLLGFGQTSDFFGLVDGGNVSFGNISTGYTYPFPKSQITYRSPDLNGFKLAVGLMDPNKIAKNSSEELPRAEAELVYTTDLDNLGLKAWVSGAVQSSEIEDKKQNQSGVGYGANVKFSGFSLTASGFQTKGLGHIAGLDHLVGDDSIKTDGYLVQAAYTLDSNRFVLTYGETNVENTNSILDATHSNAGIAYFRTIRPGLTAVAEYNQTKADVSNSLVGEENNTISIGAVFTF</sequence>
<dbReference type="Proteomes" id="UP000318126">
    <property type="component" value="Unassembled WGS sequence"/>
</dbReference>